<sequence>MKLLGWLARSWVRYWGRYIYSRGTGDCVVRSESLSHLRWVIGILEELATGSLEGTGREAVNARLSQLSYTIREGVVGMPDKDRGG</sequence>
<dbReference type="Proteomes" id="UP000009097">
    <property type="component" value="Unassembled WGS sequence"/>
</dbReference>
<evidence type="ECO:0000313" key="1">
    <source>
        <dbReference type="EMBL" id="KNB18263.1"/>
    </source>
</evidence>
<protein>
    <submittedName>
        <fullName evidence="1">Uncharacterized protein</fullName>
    </submittedName>
</protein>
<dbReference type="EMBL" id="DS231725">
    <property type="protein sequence ID" value="KNB18263.1"/>
    <property type="molecule type" value="Genomic_DNA"/>
</dbReference>
<dbReference type="GeneID" id="28962868"/>
<evidence type="ECO:0000313" key="2">
    <source>
        <dbReference type="Proteomes" id="UP000009097"/>
    </source>
</evidence>
<reference evidence="1" key="1">
    <citation type="submission" date="2007-04" db="EMBL/GenBank/DDBJ databases">
        <authorList>
            <consortium name="The Broad Institute Genome Sequencing Platform"/>
            <person name="Birren B."/>
            <person name="Lander E."/>
            <person name="Galagan J."/>
            <person name="Nusbaum C."/>
            <person name="Devon K."/>
            <person name="Ma L.-J."/>
            <person name="Jaffe D."/>
            <person name="Butler J."/>
            <person name="Alvarez P."/>
            <person name="Gnerre S."/>
            <person name="Grabherr M."/>
            <person name="Kleber M."/>
            <person name="Mauceli E."/>
            <person name="Brockman W."/>
            <person name="MacCallum I.A."/>
            <person name="Young S."/>
            <person name="LaButti K."/>
            <person name="DeCaprio D."/>
            <person name="Crawford M."/>
            <person name="Koehrsen M."/>
            <person name="Engels R."/>
            <person name="Montgomery P."/>
            <person name="Pearson M."/>
            <person name="Howarth C."/>
            <person name="Larson L."/>
            <person name="White J."/>
            <person name="O'Leary S."/>
            <person name="Kodira C."/>
            <person name="Zeng Q."/>
            <person name="Yandava C."/>
            <person name="Alvarado L."/>
            <person name="Kistler C."/>
            <person name="Shim W.-B."/>
            <person name="Kang S."/>
            <person name="Woloshuk C."/>
        </authorList>
    </citation>
    <scope>NUCLEOTIDE SEQUENCE</scope>
    <source>
        <strain evidence="1">4287</strain>
    </source>
</reference>
<proteinExistence type="predicted"/>
<dbReference type="VEuPathDB" id="FungiDB:FOXG_22162"/>
<organism evidence="1 2">
    <name type="scientific">Fusarium oxysporum f. sp. lycopersici (strain 4287 / CBS 123668 / FGSC 9935 / NRRL 34936)</name>
    <name type="common">Fusarium vascular wilt of tomato</name>
    <dbReference type="NCBI Taxonomy" id="426428"/>
    <lineage>
        <taxon>Eukaryota</taxon>
        <taxon>Fungi</taxon>
        <taxon>Dikarya</taxon>
        <taxon>Ascomycota</taxon>
        <taxon>Pezizomycotina</taxon>
        <taxon>Sordariomycetes</taxon>
        <taxon>Hypocreomycetidae</taxon>
        <taxon>Hypocreales</taxon>
        <taxon>Nectriaceae</taxon>
        <taxon>Fusarium</taxon>
        <taxon>Fusarium oxysporum species complex</taxon>
    </lineage>
</organism>
<reference evidence="1" key="2">
    <citation type="journal article" date="2010" name="Nature">
        <title>Comparative genomics reveals mobile pathogenicity chromosomes in Fusarium.</title>
        <authorList>
            <person name="Ma L.J."/>
            <person name="van der Does H.C."/>
            <person name="Borkovich K.A."/>
            <person name="Coleman J.J."/>
            <person name="Daboussi M.J."/>
            <person name="Di Pietro A."/>
            <person name="Dufresne M."/>
            <person name="Freitag M."/>
            <person name="Grabherr M."/>
            <person name="Henrissat B."/>
            <person name="Houterman P.M."/>
            <person name="Kang S."/>
            <person name="Shim W.B."/>
            <person name="Woloshuk C."/>
            <person name="Xie X."/>
            <person name="Xu J.R."/>
            <person name="Antoniw J."/>
            <person name="Baker S.E."/>
            <person name="Bluhm B.H."/>
            <person name="Breakspear A."/>
            <person name="Brown D.W."/>
            <person name="Butchko R.A."/>
            <person name="Chapman S."/>
            <person name="Coulson R."/>
            <person name="Coutinho P.M."/>
            <person name="Danchin E.G."/>
            <person name="Diener A."/>
            <person name="Gale L.R."/>
            <person name="Gardiner D.M."/>
            <person name="Goff S."/>
            <person name="Hammond-Kosack K.E."/>
            <person name="Hilburn K."/>
            <person name="Hua-Van A."/>
            <person name="Jonkers W."/>
            <person name="Kazan K."/>
            <person name="Kodira C.D."/>
            <person name="Koehrsen M."/>
            <person name="Kumar L."/>
            <person name="Lee Y.H."/>
            <person name="Li L."/>
            <person name="Manners J.M."/>
            <person name="Miranda-Saavedra D."/>
            <person name="Mukherjee M."/>
            <person name="Park G."/>
            <person name="Park J."/>
            <person name="Park S.Y."/>
            <person name="Proctor R.H."/>
            <person name="Regev A."/>
            <person name="Ruiz-Roldan M.C."/>
            <person name="Sain D."/>
            <person name="Sakthikumar S."/>
            <person name="Sykes S."/>
            <person name="Schwartz D.C."/>
            <person name="Turgeon B.G."/>
            <person name="Wapinski I."/>
            <person name="Yoder O."/>
            <person name="Young S."/>
            <person name="Zeng Q."/>
            <person name="Zhou S."/>
            <person name="Galagan J."/>
            <person name="Cuomo C.A."/>
            <person name="Kistler H.C."/>
            <person name="Rep M."/>
        </authorList>
    </citation>
    <scope>NUCLEOTIDE SEQUENCE [LARGE SCALE GENOMIC DNA]</scope>
    <source>
        <strain evidence="1">4287</strain>
    </source>
</reference>
<dbReference type="AlphaFoldDB" id="A0A0J9W5W4"/>
<accession>A0A0J9W5W4</accession>
<name>A0A0J9W5W4_FUSO4</name>
<dbReference type="KEGG" id="fox:FOXG_22162"/>
<gene>
    <name evidence="1" type="ORF">FOXG_22162</name>
</gene>
<dbReference type="RefSeq" id="XP_018256308.1">
    <property type="nucleotide sequence ID" value="XM_018402560.1"/>
</dbReference>